<dbReference type="Proteomes" id="UP000554482">
    <property type="component" value="Unassembled WGS sequence"/>
</dbReference>
<evidence type="ECO:0000313" key="1">
    <source>
        <dbReference type="EMBL" id="KAF5190578.1"/>
    </source>
</evidence>
<organism evidence="1 2">
    <name type="scientific">Thalictrum thalictroides</name>
    <name type="common">Rue-anemone</name>
    <name type="synonym">Anemone thalictroides</name>
    <dbReference type="NCBI Taxonomy" id="46969"/>
    <lineage>
        <taxon>Eukaryota</taxon>
        <taxon>Viridiplantae</taxon>
        <taxon>Streptophyta</taxon>
        <taxon>Embryophyta</taxon>
        <taxon>Tracheophyta</taxon>
        <taxon>Spermatophyta</taxon>
        <taxon>Magnoliopsida</taxon>
        <taxon>Ranunculales</taxon>
        <taxon>Ranunculaceae</taxon>
        <taxon>Thalictroideae</taxon>
        <taxon>Thalictrum</taxon>
    </lineage>
</organism>
<keyword evidence="2" id="KW-1185">Reference proteome</keyword>
<name>A0A7J6W1D9_THATH</name>
<accession>A0A7J6W1D9</accession>
<gene>
    <name evidence="1" type="ORF">FRX31_019834</name>
</gene>
<protein>
    <submittedName>
        <fullName evidence="1">Uncharacterized protein</fullName>
    </submittedName>
</protein>
<reference evidence="1 2" key="1">
    <citation type="submission" date="2020-06" db="EMBL/GenBank/DDBJ databases">
        <title>Transcriptomic and genomic resources for Thalictrum thalictroides and T. hernandezii: Facilitating candidate gene discovery in an emerging model plant lineage.</title>
        <authorList>
            <person name="Arias T."/>
            <person name="Riano-Pachon D.M."/>
            <person name="Di Stilio V.S."/>
        </authorList>
    </citation>
    <scope>NUCLEOTIDE SEQUENCE [LARGE SCALE GENOMIC DNA]</scope>
    <source>
        <strain evidence="2">cv. WT478/WT964</strain>
        <tissue evidence="1">Leaves</tissue>
    </source>
</reference>
<comment type="caution">
    <text evidence="1">The sequence shown here is derived from an EMBL/GenBank/DDBJ whole genome shotgun (WGS) entry which is preliminary data.</text>
</comment>
<evidence type="ECO:0000313" key="2">
    <source>
        <dbReference type="Proteomes" id="UP000554482"/>
    </source>
</evidence>
<dbReference type="EMBL" id="JABWDY010023969">
    <property type="protein sequence ID" value="KAF5190578.1"/>
    <property type="molecule type" value="Genomic_DNA"/>
</dbReference>
<sequence>MELSAWKVKLNIDGSVTEAKFGIGGVISNEKAGDVQVAMSSQFVTHAAQNKLWTLDSNVVH</sequence>
<dbReference type="AlphaFoldDB" id="A0A7J6W1D9"/>
<proteinExistence type="predicted"/>